<name>A0A9P9JE84_9HYPO</name>
<evidence type="ECO:0000313" key="3">
    <source>
        <dbReference type="EMBL" id="KAH7156919.1"/>
    </source>
</evidence>
<evidence type="ECO:0000313" key="4">
    <source>
        <dbReference type="Proteomes" id="UP000738349"/>
    </source>
</evidence>
<feature type="region of interest" description="Disordered" evidence="2">
    <location>
        <begin position="838"/>
        <end position="924"/>
    </location>
</feature>
<feature type="region of interest" description="Disordered" evidence="2">
    <location>
        <begin position="1"/>
        <end position="107"/>
    </location>
</feature>
<feature type="compositionally biased region" description="Polar residues" evidence="2">
    <location>
        <begin position="38"/>
        <end position="55"/>
    </location>
</feature>
<feature type="region of interest" description="Disordered" evidence="2">
    <location>
        <begin position="306"/>
        <end position="326"/>
    </location>
</feature>
<sequence length="924" mass="101372">MASTDKTLHETKPTPASHPLPRRASPSNSVTLRHHTPHNASLTTKPALSRRISSNESHETGQSDPKHWFDQSNENPTATFGNSAMDIDPPFFQKESDSSNEDKPFAYDAHLPVPKTAVPQSSSADDYRSVIDDLTVEIQRLKEELKWYKQSGPDMLRNEKLFEIKVHGLPNTKKRELEATLRDFAAGLGSSPSGSNSHRNRKSSRHTTRDHMYSTSGSMSKHASSSSGSHMRPTDSAYASMSTGDKSGTSLARPLMMQSKDANEKKVESYLRDIPEGLYPRHMIMSDRERKKLVVRRLEQLFTGKITGRHAQKKQNGPEEDKVGLTPVAIKAQPQKSATPHQPSGITPEAAREAKILPSEQQSGHSGKKSRSRDISSTSNSHGDHTESGGNGTSSRANPSPPLAPPAPEQRPTRPRDLDPDRTQIPSENMDYIRHLGLVPPELLAERSMEPDSVHPDADGWVYLNLLCSLAQLHIINVTPEFVRVAVSEYSSKFQLSSDGRKIRWRGGSQGTKFSSDSSGYNSQQSPSTCDTDDSDKKTRKRQKVVRSAGDDSRGGSLGKKASKSMFGAQDSGSFESFHYKPILIHRESSTSMEGTLSSPGVPEESNVDDSRWGMSGSCTSNRRKRRHDGAIIYYSGAPFCTDLSGDPGDISPPSNMLTASQSTNDPRQPPLFNSPSRRTYSGSCINDKPLSDRGPFWQASSELSIENVASLDFDDSEELSDVELELVWSAEEQRTKPQLLEPCGLGGVLPDDHFMVVVKTKRPKEDAALVNISHQEQDADEIPDGIIRRLASMSTSSQAIHVAKMSPHHKVRPVGIEYSSGSIKRLKPVSLPPPAMFFPPFSTDDSSADDTTASDSSIDLESSRGLMSQVANPHNDYPDGVDLSSGDEDGEDPDDSPGEHNMYDLKVDGKAQGLPNRNRPNPQ</sequence>
<dbReference type="GO" id="GO:0007623">
    <property type="term" value="P:circadian rhythm"/>
    <property type="evidence" value="ECO:0007669"/>
    <property type="project" value="InterPro"/>
</dbReference>
<proteinExistence type="predicted"/>
<feature type="compositionally biased region" description="Pro residues" evidence="2">
    <location>
        <begin position="399"/>
        <end position="409"/>
    </location>
</feature>
<dbReference type="GO" id="GO:0005634">
    <property type="term" value="C:nucleus"/>
    <property type="evidence" value="ECO:0007669"/>
    <property type="project" value="InterPro"/>
</dbReference>
<feature type="region of interest" description="Disordered" evidence="2">
    <location>
        <begin position="591"/>
        <end position="613"/>
    </location>
</feature>
<feature type="compositionally biased region" description="Low complexity" evidence="2">
    <location>
        <begin position="515"/>
        <end position="530"/>
    </location>
</feature>
<gene>
    <name evidence="3" type="ORF">EDB81DRAFT_645920</name>
</gene>
<feature type="compositionally biased region" description="Polar residues" evidence="2">
    <location>
        <begin position="237"/>
        <end position="250"/>
    </location>
</feature>
<feature type="compositionally biased region" description="Acidic residues" evidence="2">
    <location>
        <begin position="886"/>
        <end position="897"/>
    </location>
</feature>
<feature type="compositionally biased region" description="Basic and acidic residues" evidence="2">
    <location>
        <begin position="898"/>
        <end position="910"/>
    </location>
</feature>
<keyword evidence="1" id="KW-0175">Coiled coil</keyword>
<dbReference type="EMBL" id="JAGMUV010000005">
    <property type="protein sequence ID" value="KAH7156919.1"/>
    <property type="molecule type" value="Genomic_DNA"/>
</dbReference>
<feature type="compositionally biased region" description="Basic and acidic residues" evidence="2">
    <location>
        <begin position="56"/>
        <end position="69"/>
    </location>
</feature>
<feature type="compositionally biased region" description="Polar residues" evidence="2">
    <location>
        <begin position="70"/>
        <end position="82"/>
    </location>
</feature>
<feature type="coiled-coil region" evidence="1">
    <location>
        <begin position="124"/>
        <end position="151"/>
    </location>
</feature>
<feature type="compositionally biased region" description="Low complexity" evidence="2">
    <location>
        <begin position="843"/>
        <end position="858"/>
    </location>
</feature>
<accession>A0A9P9JE84</accession>
<protein>
    <submittedName>
        <fullName evidence="3">Frequency clock protein</fullName>
    </submittedName>
</protein>
<feature type="compositionally biased region" description="Polar residues" evidence="2">
    <location>
        <begin position="653"/>
        <end position="685"/>
    </location>
</feature>
<feature type="compositionally biased region" description="Basic and acidic residues" evidence="2">
    <location>
        <begin position="411"/>
        <end position="422"/>
    </location>
</feature>
<dbReference type="AlphaFoldDB" id="A0A9P9JE84"/>
<evidence type="ECO:0000256" key="1">
    <source>
        <dbReference type="SAM" id="Coils"/>
    </source>
</evidence>
<reference evidence="3" key="1">
    <citation type="journal article" date="2021" name="Nat. Commun.">
        <title>Genetic determinants of endophytism in the Arabidopsis root mycobiome.</title>
        <authorList>
            <person name="Mesny F."/>
            <person name="Miyauchi S."/>
            <person name="Thiergart T."/>
            <person name="Pickel B."/>
            <person name="Atanasova L."/>
            <person name="Karlsson M."/>
            <person name="Huettel B."/>
            <person name="Barry K.W."/>
            <person name="Haridas S."/>
            <person name="Chen C."/>
            <person name="Bauer D."/>
            <person name="Andreopoulos W."/>
            <person name="Pangilinan J."/>
            <person name="LaButti K."/>
            <person name="Riley R."/>
            <person name="Lipzen A."/>
            <person name="Clum A."/>
            <person name="Drula E."/>
            <person name="Henrissat B."/>
            <person name="Kohler A."/>
            <person name="Grigoriev I.V."/>
            <person name="Martin F.M."/>
            <person name="Hacquard S."/>
        </authorList>
    </citation>
    <scope>NUCLEOTIDE SEQUENCE</scope>
    <source>
        <strain evidence="3">MPI-CAGE-AT-0147</strain>
    </source>
</reference>
<dbReference type="GO" id="GO:0006355">
    <property type="term" value="P:regulation of DNA-templated transcription"/>
    <property type="evidence" value="ECO:0007669"/>
    <property type="project" value="InterPro"/>
</dbReference>
<dbReference type="Pfam" id="PF09421">
    <property type="entry name" value="FRQ"/>
    <property type="match status" value="1"/>
</dbReference>
<organism evidence="3 4">
    <name type="scientific">Dactylonectria macrodidyma</name>
    <dbReference type="NCBI Taxonomy" id="307937"/>
    <lineage>
        <taxon>Eukaryota</taxon>
        <taxon>Fungi</taxon>
        <taxon>Dikarya</taxon>
        <taxon>Ascomycota</taxon>
        <taxon>Pezizomycotina</taxon>
        <taxon>Sordariomycetes</taxon>
        <taxon>Hypocreomycetidae</taxon>
        <taxon>Hypocreales</taxon>
        <taxon>Nectriaceae</taxon>
        <taxon>Dactylonectria</taxon>
    </lineage>
</organism>
<feature type="compositionally biased region" description="Basic and acidic residues" evidence="2">
    <location>
        <begin position="1"/>
        <end position="12"/>
    </location>
</feature>
<feature type="region of interest" description="Disordered" evidence="2">
    <location>
        <begin position="186"/>
        <end position="265"/>
    </location>
</feature>
<dbReference type="InterPro" id="IPR018554">
    <property type="entry name" value="FRQ"/>
</dbReference>
<keyword evidence="4" id="KW-1185">Reference proteome</keyword>
<feature type="region of interest" description="Disordered" evidence="2">
    <location>
        <begin position="645"/>
        <end position="688"/>
    </location>
</feature>
<feature type="compositionally biased region" description="Basic and acidic residues" evidence="2">
    <location>
        <begin position="94"/>
        <end position="105"/>
    </location>
</feature>
<feature type="region of interest" description="Disordered" evidence="2">
    <location>
        <begin position="357"/>
        <end position="432"/>
    </location>
</feature>
<dbReference type="GO" id="GO:0005737">
    <property type="term" value="C:cytoplasm"/>
    <property type="evidence" value="ECO:0007669"/>
    <property type="project" value="InterPro"/>
</dbReference>
<feature type="compositionally biased region" description="Low complexity" evidence="2">
    <location>
        <begin position="214"/>
        <end position="231"/>
    </location>
</feature>
<comment type="caution">
    <text evidence="3">The sequence shown here is derived from an EMBL/GenBank/DDBJ whole genome shotgun (WGS) entry which is preliminary data.</text>
</comment>
<evidence type="ECO:0000256" key="2">
    <source>
        <dbReference type="SAM" id="MobiDB-lite"/>
    </source>
</evidence>
<dbReference type="Proteomes" id="UP000738349">
    <property type="component" value="Unassembled WGS sequence"/>
</dbReference>
<dbReference type="OrthoDB" id="2536795at2759"/>
<feature type="region of interest" description="Disordered" evidence="2">
    <location>
        <begin position="505"/>
        <end position="568"/>
    </location>
</feature>